<dbReference type="GO" id="GO:0005886">
    <property type="term" value="C:plasma membrane"/>
    <property type="evidence" value="ECO:0007669"/>
    <property type="project" value="InterPro"/>
</dbReference>
<evidence type="ECO:0000256" key="11">
    <source>
        <dbReference type="SAM" id="MobiDB-lite"/>
    </source>
</evidence>
<name>A0A8E2DP51_9APHY</name>
<feature type="transmembrane region" description="Helical" evidence="10">
    <location>
        <begin position="417"/>
        <end position="436"/>
    </location>
</feature>
<feature type="transmembrane region" description="Helical" evidence="10">
    <location>
        <begin position="510"/>
        <end position="533"/>
    </location>
</feature>
<dbReference type="InterPro" id="IPR015958">
    <property type="entry name" value="Trk1_fungi"/>
</dbReference>
<evidence type="ECO:0000313" key="13">
    <source>
        <dbReference type="Proteomes" id="UP000250043"/>
    </source>
</evidence>
<dbReference type="AlphaFoldDB" id="A0A8E2DP51"/>
<dbReference type="InterPro" id="IPR004773">
    <property type="entry name" value="K/Na_transp_Trk1/HKT1"/>
</dbReference>
<keyword evidence="3 10" id="KW-0813">Transport</keyword>
<dbReference type="GO" id="GO:1990573">
    <property type="term" value="P:potassium ion import across plasma membrane"/>
    <property type="evidence" value="ECO:0007669"/>
    <property type="project" value="TreeGrafter"/>
</dbReference>
<feature type="region of interest" description="Disordered" evidence="11">
    <location>
        <begin position="179"/>
        <end position="209"/>
    </location>
</feature>
<dbReference type="NCBIfam" id="TIGR00934">
    <property type="entry name" value="2a38euk"/>
    <property type="match status" value="1"/>
</dbReference>
<evidence type="ECO:0000256" key="7">
    <source>
        <dbReference type="ARBA" id="ARBA00022989"/>
    </source>
</evidence>
<keyword evidence="7 10" id="KW-1133">Transmembrane helix</keyword>
<feature type="transmembrane region" description="Helical" evidence="10">
    <location>
        <begin position="113"/>
        <end position="133"/>
    </location>
</feature>
<evidence type="ECO:0000256" key="1">
    <source>
        <dbReference type="ARBA" id="ARBA00004141"/>
    </source>
</evidence>
<dbReference type="InterPro" id="IPR003445">
    <property type="entry name" value="Cat_transpt"/>
</dbReference>
<feature type="transmembrane region" description="Helical" evidence="10">
    <location>
        <begin position="637"/>
        <end position="656"/>
    </location>
</feature>
<dbReference type="Proteomes" id="UP000250043">
    <property type="component" value="Unassembled WGS sequence"/>
</dbReference>
<organism evidence="12 13">
    <name type="scientific">Obba rivulosa</name>
    <dbReference type="NCBI Taxonomy" id="1052685"/>
    <lineage>
        <taxon>Eukaryota</taxon>
        <taxon>Fungi</taxon>
        <taxon>Dikarya</taxon>
        <taxon>Basidiomycota</taxon>
        <taxon>Agaricomycotina</taxon>
        <taxon>Agaricomycetes</taxon>
        <taxon>Polyporales</taxon>
        <taxon>Gelatoporiaceae</taxon>
        <taxon>Obba</taxon>
    </lineage>
</organism>
<keyword evidence="4 10" id="KW-0633">Potassium transport</keyword>
<feature type="transmembrane region" description="Helical" evidence="10">
    <location>
        <begin position="52"/>
        <end position="72"/>
    </location>
</feature>
<comment type="similarity">
    <text evidence="2 10">Belongs to the TrkH potassium transport family.</text>
</comment>
<keyword evidence="6 10" id="KW-0630">Potassium</keyword>
<dbReference type="GO" id="GO:0140107">
    <property type="term" value="F:high-affinity potassium ion transmembrane transporter activity"/>
    <property type="evidence" value="ECO:0007669"/>
    <property type="project" value="TreeGrafter"/>
</dbReference>
<evidence type="ECO:0000256" key="4">
    <source>
        <dbReference type="ARBA" id="ARBA00022538"/>
    </source>
</evidence>
<dbReference type="GO" id="GO:0030007">
    <property type="term" value="P:intracellular potassium ion homeostasis"/>
    <property type="evidence" value="ECO:0007669"/>
    <property type="project" value="UniProtKB-UniRule"/>
</dbReference>
<dbReference type="Pfam" id="PF02386">
    <property type="entry name" value="TrkH"/>
    <property type="match status" value="1"/>
</dbReference>
<feature type="transmembrane region" description="Helical" evidence="10">
    <location>
        <begin position="668"/>
        <end position="691"/>
    </location>
</feature>
<feature type="region of interest" description="Disordered" evidence="11">
    <location>
        <begin position="754"/>
        <end position="811"/>
    </location>
</feature>
<dbReference type="OrthoDB" id="9999863at2759"/>
<proteinExistence type="inferred from homology"/>
<feature type="transmembrane region" description="Helical" evidence="10">
    <location>
        <begin position="448"/>
        <end position="472"/>
    </location>
</feature>
<evidence type="ECO:0000256" key="10">
    <source>
        <dbReference type="PIRNR" id="PIRNR002450"/>
    </source>
</evidence>
<dbReference type="PANTHER" id="PTHR31064">
    <property type="entry name" value="POTASSIUM TRANSPORT PROTEIN DDB_G0292412-RELATED"/>
    <property type="match status" value="1"/>
</dbReference>
<evidence type="ECO:0000256" key="5">
    <source>
        <dbReference type="ARBA" id="ARBA00022692"/>
    </source>
</evidence>
<feature type="compositionally biased region" description="Basic and acidic residues" evidence="11">
    <location>
        <begin position="780"/>
        <end position="799"/>
    </location>
</feature>
<gene>
    <name evidence="12" type="ORF">OBBRIDRAFT_790554</name>
</gene>
<sequence length="811" mass="90351">MKVWIEPAQASAISRSLPVQDDVDICQKVSQLLSHPPPPFVRSTEFAQPHRLTALLYTCSVLVPLLSSAILWACNGEFNIPFLDCLFICVSAATGTGLSSVDLSSLTAFQQAILFVLEFIGNQAFVAWVVVIVRRQYFLNHLKHIVAAELERKSTYHESLEYASPSFLNRAALRRKTRAVSGDNESLDEGDASQLKTSSRESGGKIRPEMVRRVDVAPHLITPMGIQAHTDVDPSPSEAVVLQASGLDEERLPRLNSKRSAVRRPPSPNPQGRRLHEDDFGGFPGPRQLGSLILRKTFPGLHRKLRRTVTMPRAETLIPDTAHPSPDITAIHAKRVPYITFPAIVGRNSAFYGLTAENIEELGGVEYAALTALLWIVPLYYVGLLLISFAVIAPYMSLPRWRENFLPPMQHRKINPVWFSAFQVMGAWANTGMSLVDQNMVPFQTAYPMIIFLVICVLTGNTAIPVFLRFFIWTLTKVIPGKSRIKESLHFLLDHPRRCFIYMFPSSQTWLLLGILVLLNVIDWFFDIVLNIGNPVMDVIPVGTRLLLALLQAAAVRSAGFQPVPTAALVPAVQVLYVITMYIAIFPIAMGVRFTNVYEEKSLGIYSESNSNVDEENGAGESRVTIWGKYLMNHARIQLSFDMWWLGLSLFLLCVIERDGLMNVQNATWFNIFSLIFELVSAYGTVGLSLGVPNANYSFSGSLHQLSKLIIIAGMLRGRHRGLPVALDRAVLLPHEFLRAEQSLIEKDAHIHQESPMTQAPGTPGDAHEVMVEDISVTSESDRRSEGSTEHVSRAERPRQARGRLPLKLEA</sequence>
<keyword evidence="9 10" id="KW-0472">Membrane</keyword>
<comment type="subcellular location">
    <subcellularLocation>
        <location evidence="1">Membrane</location>
        <topology evidence="1">Multi-pass membrane protein</topology>
    </subcellularLocation>
</comment>
<accession>A0A8E2DP51</accession>
<evidence type="ECO:0000256" key="9">
    <source>
        <dbReference type="ARBA" id="ARBA00023136"/>
    </source>
</evidence>
<feature type="region of interest" description="Disordered" evidence="11">
    <location>
        <begin position="244"/>
        <end position="281"/>
    </location>
</feature>
<dbReference type="PANTHER" id="PTHR31064:SF30">
    <property type="entry name" value="HIGH-AFFINITY POTASSIUM TRANSPORT PROTEIN-RELATED"/>
    <property type="match status" value="1"/>
</dbReference>
<dbReference type="InterPro" id="IPR051143">
    <property type="entry name" value="TrkH_K-transport"/>
</dbReference>
<protein>
    <recommendedName>
        <fullName evidence="10">Potassium transport protein</fullName>
    </recommendedName>
</protein>
<evidence type="ECO:0000256" key="6">
    <source>
        <dbReference type="ARBA" id="ARBA00022958"/>
    </source>
</evidence>
<evidence type="ECO:0000256" key="3">
    <source>
        <dbReference type="ARBA" id="ARBA00022448"/>
    </source>
</evidence>
<dbReference type="PIRSF" id="PIRSF002450">
    <property type="entry name" value="K+_transpter_TRK"/>
    <property type="match status" value="1"/>
</dbReference>
<keyword evidence="5 10" id="KW-0812">Transmembrane</keyword>
<feature type="compositionally biased region" description="Basic and acidic residues" evidence="11">
    <location>
        <begin position="198"/>
        <end position="209"/>
    </location>
</feature>
<feature type="transmembrane region" description="Helical" evidence="10">
    <location>
        <begin position="539"/>
        <end position="556"/>
    </location>
</feature>
<evidence type="ECO:0000256" key="2">
    <source>
        <dbReference type="ARBA" id="ARBA00009137"/>
    </source>
</evidence>
<feature type="transmembrane region" description="Helical" evidence="10">
    <location>
        <begin position="568"/>
        <end position="590"/>
    </location>
</feature>
<feature type="transmembrane region" description="Helical" evidence="10">
    <location>
        <begin position="372"/>
        <end position="396"/>
    </location>
</feature>
<evidence type="ECO:0000256" key="8">
    <source>
        <dbReference type="ARBA" id="ARBA00023065"/>
    </source>
</evidence>
<keyword evidence="13" id="KW-1185">Reference proteome</keyword>
<dbReference type="EMBL" id="KV722359">
    <property type="protein sequence ID" value="OCH93088.1"/>
    <property type="molecule type" value="Genomic_DNA"/>
</dbReference>
<keyword evidence="8 10" id="KW-0406">Ion transport</keyword>
<evidence type="ECO:0000313" key="12">
    <source>
        <dbReference type="EMBL" id="OCH93088.1"/>
    </source>
</evidence>
<reference evidence="12 13" key="1">
    <citation type="submission" date="2016-07" db="EMBL/GenBank/DDBJ databases">
        <title>Draft genome of the white-rot fungus Obba rivulosa 3A-2.</title>
        <authorList>
            <consortium name="DOE Joint Genome Institute"/>
            <person name="Miettinen O."/>
            <person name="Riley R."/>
            <person name="Acob R."/>
            <person name="Barry K."/>
            <person name="Cullen D."/>
            <person name="De Vries R."/>
            <person name="Hainaut M."/>
            <person name="Hatakka A."/>
            <person name="Henrissat B."/>
            <person name="Hilden K."/>
            <person name="Kuo R."/>
            <person name="Labutti K."/>
            <person name="Lipzen A."/>
            <person name="Makela M.R."/>
            <person name="Sandor L."/>
            <person name="Spatafora J.W."/>
            <person name="Grigoriev I.V."/>
            <person name="Hibbett D.S."/>
        </authorList>
    </citation>
    <scope>NUCLEOTIDE SEQUENCE [LARGE SCALE GENOMIC DNA]</scope>
    <source>
        <strain evidence="12 13">3A-2</strain>
    </source>
</reference>